<dbReference type="SUPFAM" id="SSF53756">
    <property type="entry name" value="UDP-Glycosyltransferase/glycogen phosphorylase"/>
    <property type="match status" value="1"/>
</dbReference>
<protein>
    <submittedName>
        <fullName evidence="2">Spore maturation protein CgeB</fullName>
    </submittedName>
</protein>
<keyword evidence="3" id="KW-1185">Reference proteome</keyword>
<evidence type="ECO:0000259" key="1">
    <source>
        <dbReference type="Pfam" id="PF13524"/>
    </source>
</evidence>
<dbReference type="Gene3D" id="3.40.50.2000">
    <property type="entry name" value="Glycogen Phosphorylase B"/>
    <property type="match status" value="1"/>
</dbReference>
<accession>A0ABX0XLH9</accession>
<dbReference type="Pfam" id="PF13524">
    <property type="entry name" value="Glyco_trans_1_2"/>
    <property type="match status" value="1"/>
</dbReference>
<dbReference type="EMBL" id="JAATJE010000001">
    <property type="protein sequence ID" value="NJC34013.1"/>
    <property type="molecule type" value="Genomic_DNA"/>
</dbReference>
<evidence type="ECO:0000313" key="2">
    <source>
        <dbReference type="EMBL" id="NJC34013.1"/>
    </source>
</evidence>
<feature type="domain" description="Spore protein YkvP/CgeB glycosyl transferase-like" evidence="1">
    <location>
        <begin position="200"/>
        <end position="345"/>
    </location>
</feature>
<reference evidence="2 3" key="1">
    <citation type="submission" date="2020-03" db="EMBL/GenBank/DDBJ databases">
        <title>Genomic Encyclopedia of Type Strains, Phase IV (KMG-IV): sequencing the most valuable type-strain genomes for metagenomic binning, comparative biology and taxonomic classification.</title>
        <authorList>
            <person name="Goeker M."/>
        </authorList>
    </citation>
    <scope>NUCLEOTIDE SEQUENCE [LARGE SCALE GENOMIC DNA]</scope>
    <source>
        <strain evidence="2 3">DSM 27651</strain>
    </source>
</reference>
<proteinExistence type="predicted"/>
<organism evidence="2 3">
    <name type="scientific">Sphingomonas jejuensis</name>
    <dbReference type="NCBI Taxonomy" id="904715"/>
    <lineage>
        <taxon>Bacteria</taxon>
        <taxon>Pseudomonadati</taxon>
        <taxon>Pseudomonadota</taxon>
        <taxon>Alphaproteobacteria</taxon>
        <taxon>Sphingomonadales</taxon>
        <taxon>Sphingomonadaceae</taxon>
        <taxon>Sphingomonas</taxon>
    </lineage>
</organism>
<dbReference type="RefSeq" id="WP_167953919.1">
    <property type="nucleotide sequence ID" value="NZ_JAATJE010000001.1"/>
</dbReference>
<dbReference type="Proteomes" id="UP000734218">
    <property type="component" value="Unassembled WGS sequence"/>
</dbReference>
<evidence type="ECO:0000313" key="3">
    <source>
        <dbReference type="Proteomes" id="UP000734218"/>
    </source>
</evidence>
<dbReference type="InterPro" id="IPR055259">
    <property type="entry name" value="YkvP/CgeB_Glyco_trans-like"/>
</dbReference>
<gene>
    <name evidence="2" type="ORF">GGR88_001487</name>
</gene>
<sequence>MKLVVIGLSLSSSWGNGHATTWRALLQAFAARGHDVVFLERDVPWYSGANRDLADPDFCRLAFYQSLDDLERFRDEVSGADAVIVGSYVPDGIEVGRLAQQWAAGAVSFYDIDTPITLAALDRGDCAYLSRDQVPGYANYFSFSGGPTLQRIEEQFGSPNAAALYCSVDTDSYRPVDVPSRWDLGYLGTYSPDRQPTLDALLIEPARAAPELRFVVAGPQYPDDIDWPENVERIDHLAPADHPEFYSSCRFQLNVTRADMIAAGYSPSVRLFEAAACGAALLSDRWLGLDTLLATDDEIILPDDGAAVLDLLRTMPEERRHALGAAARRRILAEHTAAHRAESLEQALVTAGPATRNSRAA</sequence>
<comment type="caution">
    <text evidence="2">The sequence shown here is derived from an EMBL/GenBank/DDBJ whole genome shotgun (WGS) entry which is preliminary data.</text>
</comment>
<name>A0ABX0XLH9_9SPHN</name>